<gene>
    <name evidence="8" type="ORF">TCIL3000_5_1580</name>
</gene>
<dbReference type="VEuPathDB" id="TriTrypDB:TcIL3000_5_1580"/>
<evidence type="ECO:0000256" key="3">
    <source>
        <dbReference type="ARBA" id="ARBA00006702"/>
    </source>
</evidence>
<comment type="cofactor">
    <cofactor evidence="1">
        <name>Mn(2+)</name>
        <dbReference type="ChEBI" id="CHEBI:29035"/>
    </cofactor>
</comment>
<dbReference type="EC" id="3.1.3.16" evidence="4"/>
<comment type="cofactor">
    <cofactor evidence="2">
        <name>Mg(2+)</name>
        <dbReference type="ChEBI" id="CHEBI:18420"/>
    </cofactor>
</comment>
<dbReference type="Pfam" id="PF00481">
    <property type="entry name" value="PP2C"/>
    <property type="match status" value="1"/>
</dbReference>
<dbReference type="PROSITE" id="PS51746">
    <property type="entry name" value="PPM_2"/>
    <property type="match status" value="1"/>
</dbReference>
<dbReference type="PANTHER" id="PTHR13832">
    <property type="entry name" value="PROTEIN PHOSPHATASE 2C"/>
    <property type="match status" value="1"/>
</dbReference>
<dbReference type="EMBL" id="HE575318">
    <property type="protein sequence ID" value="CCC90455.1"/>
    <property type="molecule type" value="Genomic_DNA"/>
</dbReference>
<dbReference type="CDD" id="cd00143">
    <property type="entry name" value="PP2Cc"/>
    <property type="match status" value="1"/>
</dbReference>
<evidence type="ECO:0000256" key="1">
    <source>
        <dbReference type="ARBA" id="ARBA00001936"/>
    </source>
</evidence>
<name>G0UMP7_TRYCI</name>
<feature type="compositionally biased region" description="Basic and acidic residues" evidence="6">
    <location>
        <begin position="69"/>
        <end position="82"/>
    </location>
</feature>
<feature type="region of interest" description="Disordered" evidence="6">
    <location>
        <begin position="1"/>
        <end position="51"/>
    </location>
</feature>
<dbReference type="Gene3D" id="3.60.40.10">
    <property type="entry name" value="PPM-type phosphatase domain"/>
    <property type="match status" value="1"/>
</dbReference>
<dbReference type="SMART" id="SM00332">
    <property type="entry name" value="PP2Cc"/>
    <property type="match status" value="1"/>
</dbReference>
<evidence type="ECO:0000256" key="5">
    <source>
        <dbReference type="ARBA" id="ARBA00023211"/>
    </source>
</evidence>
<proteinExistence type="inferred from homology"/>
<dbReference type="FunFam" id="3.60.40.10:FF:000075">
    <property type="entry name" value="Protein phosphatase 2C, putative"/>
    <property type="match status" value="1"/>
</dbReference>
<feature type="region of interest" description="Disordered" evidence="6">
    <location>
        <begin position="63"/>
        <end position="83"/>
    </location>
</feature>
<evidence type="ECO:0000259" key="7">
    <source>
        <dbReference type="PROSITE" id="PS51746"/>
    </source>
</evidence>
<dbReference type="InterPro" id="IPR001932">
    <property type="entry name" value="PPM-type_phosphatase-like_dom"/>
</dbReference>
<dbReference type="GO" id="GO:0004722">
    <property type="term" value="F:protein serine/threonine phosphatase activity"/>
    <property type="evidence" value="ECO:0007669"/>
    <property type="project" value="UniProtKB-EC"/>
</dbReference>
<evidence type="ECO:0000256" key="4">
    <source>
        <dbReference type="ARBA" id="ARBA00013081"/>
    </source>
</evidence>
<evidence type="ECO:0000256" key="2">
    <source>
        <dbReference type="ARBA" id="ARBA00001946"/>
    </source>
</evidence>
<keyword evidence="5" id="KW-0464">Manganese</keyword>
<reference evidence="8" key="1">
    <citation type="journal article" date="2012" name="Proc. Natl. Acad. Sci. U.S.A.">
        <title>Antigenic diversity is generated by distinct evolutionary mechanisms in African trypanosome species.</title>
        <authorList>
            <person name="Jackson A.P."/>
            <person name="Berry A."/>
            <person name="Aslett M."/>
            <person name="Allison H.C."/>
            <person name="Burton P."/>
            <person name="Vavrova-Anderson J."/>
            <person name="Brown R."/>
            <person name="Browne H."/>
            <person name="Corton N."/>
            <person name="Hauser H."/>
            <person name="Gamble J."/>
            <person name="Gilderthorp R."/>
            <person name="Marcello L."/>
            <person name="McQuillan J."/>
            <person name="Otto T.D."/>
            <person name="Quail M.A."/>
            <person name="Sanders M.J."/>
            <person name="van Tonder A."/>
            <person name="Ginger M.L."/>
            <person name="Field M.C."/>
            <person name="Barry J.D."/>
            <person name="Hertz-Fowler C."/>
            <person name="Berriman M."/>
        </authorList>
    </citation>
    <scope>NUCLEOTIDE SEQUENCE</scope>
    <source>
        <strain evidence="8">IL3000</strain>
    </source>
</reference>
<dbReference type="InterPro" id="IPR036457">
    <property type="entry name" value="PPM-type-like_dom_sf"/>
</dbReference>
<evidence type="ECO:0000256" key="6">
    <source>
        <dbReference type="SAM" id="MobiDB-lite"/>
    </source>
</evidence>
<sequence length="416" mass="45349">MSSKNKALSANGMAGGGGGKTNNVNNGNNEKGKNNVPQKSKKQSDADEFEQVLADLNRVTAAVGKQRTKQQEREDKLRKEKQAVVPGGVRKAKGIDDEFATMLRKKQQRQQFQQFLQQLLAAQSPFLEAPATEVNCEVSDTNPHFNVAVAEMQGWRVSMEDKHVLDVTFPSGANNSEEGLFCVFDGHSGKDCAIRCSELIPKVSRNHLKRHVDGFSEIDFEAVYLEVDALLEGGLSDQSGCTAVSVHVTPTRITCASVGDSRAVLCRNGAAVALSEDHKPERAEERARIEAAGGIVSENRVNGQLAMSRAFGDFSYKAQKTQSPREQLVITVPDVVKVDREIGDTFLVLACDGIFDVLSNEQLINSVLAKKGENKPNRDICEEICRECLAPSAEGGRFAARPQGTDNMTLMIVDLK</sequence>
<feature type="domain" description="PPM-type phosphatase" evidence="7">
    <location>
        <begin position="146"/>
        <end position="415"/>
    </location>
</feature>
<accession>G0UMP7</accession>
<protein>
    <recommendedName>
        <fullName evidence="4">protein-serine/threonine phosphatase</fullName>
        <ecNumber evidence="4">3.1.3.16</ecNumber>
    </recommendedName>
</protein>
<dbReference type="InterPro" id="IPR015655">
    <property type="entry name" value="PP2C"/>
</dbReference>
<evidence type="ECO:0000313" key="8">
    <source>
        <dbReference type="EMBL" id="CCC90455.1"/>
    </source>
</evidence>
<dbReference type="SUPFAM" id="SSF81606">
    <property type="entry name" value="PP2C-like"/>
    <property type="match status" value="1"/>
</dbReference>
<comment type="similarity">
    <text evidence="3">Belongs to the PP2C family.</text>
</comment>
<organism evidence="8">
    <name type="scientific">Trypanosoma congolense (strain IL3000)</name>
    <dbReference type="NCBI Taxonomy" id="1068625"/>
    <lineage>
        <taxon>Eukaryota</taxon>
        <taxon>Discoba</taxon>
        <taxon>Euglenozoa</taxon>
        <taxon>Kinetoplastea</taxon>
        <taxon>Metakinetoplastina</taxon>
        <taxon>Trypanosomatida</taxon>
        <taxon>Trypanosomatidae</taxon>
        <taxon>Trypanosoma</taxon>
        <taxon>Nannomonas</taxon>
    </lineage>
</organism>
<dbReference type="PANTHER" id="PTHR13832:SF565">
    <property type="entry name" value="AT28366P-RELATED"/>
    <property type="match status" value="1"/>
</dbReference>
<dbReference type="AlphaFoldDB" id="G0UMP7"/>